<dbReference type="EMBL" id="BGZK01000715">
    <property type="protein sequence ID" value="GBP57392.1"/>
    <property type="molecule type" value="Genomic_DNA"/>
</dbReference>
<evidence type="ECO:0000313" key="2">
    <source>
        <dbReference type="EMBL" id="GBP57392.1"/>
    </source>
</evidence>
<sequence length="78" mass="8788">MILMIGLSPFLELALNKLNEKARVYAREEILNISLTELSRVDVPRSPPRPASPPAPRSERKRATYSISSQKRRASTIV</sequence>
<name>A0A4C1X330_EUMVA</name>
<evidence type="ECO:0000256" key="1">
    <source>
        <dbReference type="SAM" id="MobiDB-lite"/>
    </source>
</evidence>
<dbReference type="Proteomes" id="UP000299102">
    <property type="component" value="Unassembled WGS sequence"/>
</dbReference>
<proteinExistence type="predicted"/>
<reference evidence="2 3" key="1">
    <citation type="journal article" date="2019" name="Commun. Biol.">
        <title>The bagworm genome reveals a unique fibroin gene that provides high tensile strength.</title>
        <authorList>
            <person name="Kono N."/>
            <person name="Nakamura H."/>
            <person name="Ohtoshi R."/>
            <person name="Tomita M."/>
            <person name="Numata K."/>
            <person name="Arakawa K."/>
        </authorList>
    </citation>
    <scope>NUCLEOTIDE SEQUENCE [LARGE SCALE GENOMIC DNA]</scope>
</reference>
<dbReference type="AlphaFoldDB" id="A0A4C1X330"/>
<gene>
    <name evidence="2" type="ORF">EVAR_51239_1</name>
</gene>
<feature type="region of interest" description="Disordered" evidence="1">
    <location>
        <begin position="41"/>
        <end position="78"/>
    </location>
</feature>
<comment type="caution">
    <text evidence="2">The sequence shown here is derived from an EMBL/GenBank/DDBJ whole genome shotgun (WGS) entry which is preliminary data.</text>
</comment>
<organism evidence="2 3">
    <name type="scientific">Eumeta variegata</name>
    <name type="common">Bagworm moth</name>
    <name type="synonym">Eumeta japonica</name>
    <dbReference type="NCBI Taxonomy" id="151549"/>
    <lineage>
        <taxon>Eukaryota</taxon>
        <taxon>Metazoa</taxon>
        <taxon>Ecdysozoa</taxon>
        <taxon>Arthropoda</taxon>
        <taxon>Hexapoda</taxon>
        <taxon>Insecta</taxon>
        <taxon>Pterygota</taxon>
        <taxon>Neoptera</taxon>
        <taxon>Endopterygota</taxon>
        <taxon>Lepidoptera</taxon>
        <taxon>Glossata</taxon>
        <taxon>Ditrysia</taxon>
        <taxon>Tineoidea</taxon>
        <taxon>Psychidae</taxon>
        <taxon>Oiketicinae</taxon>
        <taxon>Eumeta</taxon>
    </lineage>
</organism>
<feature type="compositionally biased region" description="Pro residues" evidence="1">
    <location>
        <begin position="45"/>
        <end position="56"/>
    </location>
</feature>
<keyword evidence="3" id="KW-1185">Reference proteome</keyword>
<protein>
    <submittedName>
        <fullName evidence="2">Uncharacterized protein</fullName>
    </submittedName>
</protein>
<accession>A0A4C1X330</accession>
<evidence type="ECO:0000313" key="3">
    <source>
        <dbReference type="Proteomes" id="UP000299102"/>
    </source>
</evidence>